<reference evidence="2" key="1">
    <citation type="submission" date="2016-10" db="EMBL/GenBank/DDBJ databases">
        <authorList>
            <person name="Benchimol M."/>
            <person name="Almeida L.G."/>
            <person name="Vasconcelos A.T."/>
            <person name="Perreira-Neves A."/>
            <person name="Rosa I.A."/>
            <person name="Tasca T."/>
            <person name="Bogo M.R."/>
            <person name="de Souza W."/>
        </authorList>
    </citation>
    <scope>NUCLEOTIDE SEQUENCE [LARGE SCALE GENOMIC DNA]</scope>
    <source>
        <strain evidence="2">K</strain>
    </source>
</reference>
<dbReference type="VEuPathDB" id="TrichDB:TRFO_12364"/>
<evidence type="ECO:0000256" key="1">
    <source>
        <dbReference type="SAM" id="MobiDB-lite"/>
    </source>
</evidence>
<keyword evidence="3" id="KW-1185">Reference proteome</keyword>
<gene>
    <name evidence="2" type="ORF">TRFO_12364</name>
</gene>
<proteinExistence type="predicted"/>
<evidence type="ECO:0000313" key="2">
    <source>
        <dbReference type="EMBL" id="OHT17409.1"/>
    </source>
</evidence>
<comment type="caution">
    <text evidence="2">The sequence shown here is derived from an EMBL/GenBank/DDBJ whole genome shotgun (WGS) entry which is preliminary data.</text>
</comment>
<dbReference type="GeneID" id="94831295"/>
<sequence length="79" mass="9151">MKSNLQTYDLPQNDQTEKASREDSIKTNNEPSLINQIITSSTGETESLFEEFNDHYDPNELCDFSFGNCDEFFDYSTSY</sequence>
<feature type="compositionally biased region" description="Basic and acidic residues" evidence="1">
    <location>
        <begin position="15"/>
        <end position="25"/>
    </location>
</feature>
<dbReference type="AlphaFoldDB" id="A0A1J4L1L7"/>
<name>A0A1J4L1L7_9EUKA</name>
<organism evidence="2 3">
    <name type="scientific">Tritrichomonas foetus</name>
    <dbReference type="NCBI Taxonomy" id="1144522"/>
    <lineage>
        <taxon>Eukaryota</taxon>
        <taxon>Metamonada</taxon>
        <taxon>Parabasalia</taxon>
        <taxon>Tritrichomonadida</taxon>
        <taxon>Tritrichomonadidae</taxon>
        <taxon>Tritrichomonas</taxon>
    </lineage>
</organism>
<feature type="region of interest" description="Disordered" evidence="1">
    <location>
        <begin position="1"/>
        <end position="34"/>
    </location>
</feature>
<feature type="compositionally biased region" description="Polar residues" evidence="1">
    <location>
        <begin position="1"/>
        <end position="14"/>
    </location>
</feature>
<protein>
    <submittedName>
        <fullName evidence="2">Uncharacterized protein</fullName>
    </submittedName>
</protein>
<evidence type="ECO:0000313" key="3">
    <source>
        <dbReference type="Proteomes" id="UP000179807"/>
    </source>
</evidence>
<accession>A0A1J4L1L7</accession>
<dbReference type="Proteomes" id="UP000179807">
    <property type="component" value="Unassembled WGS sequence"/>
</dbReference>
<dbReference type="EMBL" id="MLAK01000003">
    <property type="protein sequence ID" value="OHT17409.1"/>
    <property type="molecule type" value="Genomic_DNA"/>
</dbReference>
<dbReference type="RefSeq" id="XP_068370545.1">
    <property type="nucleotide sequence ID" value="XM_068496591.1"/>
</dbReference>